<gene>
    <name evidence="3" type="ORF">GGP41_001308</name>
</gene>
<reference evidence="3" key="1">
    <citation type="submission" date="2019-11" db="EMBL/GenBank/DDBJ databases">
        <title>Bipolaris sorokiniana Genome sequencing.</title>
        <authorList>
            <person name="Wang H."/>
        </authorList>
    </citation>
    <scope>NUCLEOTIDE SEQUENCE</scope>
</reference>
<sequence>MGKDKVEGIVTGHVSREVDRIEKRINHKEKNKTELRTAPHTEPSDNGVNWKERFEGLRNVVLGTVWIGIITIAIIV</sequence>
<keyword evidence="2" id="KW-0812">Transmembrane</keyword>
<feature type="transmembrane region" description="Helical" evidence="2">
    <location>
        <begin position="56"/>
        <end position="75"/>
    </location>
</feature>
<proteinExistence type="predicted"/>
<dbReference type="AlphaFoldDB" id="A0A8H5ZBM2"/>
<dbReference type="EMBL" id="WNKQ01000020">
    <property type="protein sequence ID" value="KAF5845254.1"/>
    <property type="molecule type" value="Genomic_DNA"/>
</dbReference>
<evidence type="ECO:0000256" key="1">
    <source>
        <dbReference type="SAM" id="MobiDB-lite"/>
    </source>
</evidence>
<feature type="compositionally biased region" description="Basic and acidic residues" evidence="1">
    <location>
        <begin position="31"/>
        <end position="43"/>
    </location>
</feature>
<keyword evidence="2" id="KW-0472">Membrane</keyword>
<evidence type="ECO:0000313" key="3">
    <source>
        <dbReference type="EMBL" id="KAF5845254.1"/>
    </source>
</evidence>
<dbReference type="Proteomes" id="UP000624244">
    <property type="component" value="Unassembled WGS sequence"/>
</dbReference>
<comment type="caution">
    <text evidence="3">The sequence shown here is derived from an EMBL/GenBank/DDBJ whole genome shotgun (WGS) entry which is preliminary data.</text>
</comment>
<keyword evidence="2" id="KW-1133">Transmembrane helix</keyword>
<accession>A0A8H5ZBM2</accession>
<protein>
    <submittedName>
        <fullName evidence="3">Uncharacterized protein</fullName>
    </submittedName>
</protein>
<organism evidence="3 4">
    <name type="scientific">Cochliobolus sativus</name>
    <name type="common">Common root rot and spot blotch fungus</name>
    <name type="synonym">Bipolaris sorokiniana</name>
    <dbReference type="NCBI Taxonomy" id="45130"/>
    <lineage>
        <taxon>Eukaryota</taxon>
        <taxon>Fungi</taxon>
        <taxon>Dikarya</taxon>
        <taxon>Ascomycota</taxon>
        <taxon>Pezizomycotina</taxon>
        <taxon>Dothideomycetes</taxon>
        <taxon>Pleosporomycetidae</taxon>
        <taxon>Pleosporales</taxon>
        <taxon>Pleosporineae</taxon>
        <taxon>Pleosporaceae</taxon>
        <taxon>Bipolaris</taxon>
    </lineage>
</organism>
<evidence type="ECO:0000313" key="4">
    <source>
        <dbReference type="Proteomes" id="UP000624244"/>
    </source>
</evidence>
<feature type="region of interest" description="Disordered" evidence="1">
    <location>
        <begin position="26"/>
        <end position="47"/>
    </location>
</feature>
<evidence type="ECO:0000256" key="2">
    <source>
        <dbReference type="SAM" id="Phobius"/>
    </source>
</evidence>
<name>A0A8H5ZBM2_COCSA</name>